<reference evidence="1" key="2">
    <citation type="submission" date="2020-11" db="EMBL/GenBank/DDBJ databases">
        <authorList>
            <person name="McCartney M.A."/>
            <person name="Auch B."/>
            <person name="Kono T."/>
            <person name="Mallez S."/>
            <person name="Becker A."/>
            <person name="Gohl D.M."/>
            <person name="Silverstein K.A.T."/>
            <person name="Koren S."/>
            <person name="Bechman K.B."/>
            <person name="Herman A."/>
            <person name="Abrahante J.E."/>
            <person name="Garbe J."/>
        </authorList>
    </citation>
    <scope>NUCLEOTIDE SEQUENCE</scope>
    <source>
        <strain evidence="1">Duluth1</strain>
        <tissue evidence="1">Whole animal</tissue>
    </source>
</reference>
<protein>
    <submittedName>
        <fullName evidence="1">Uncharacterized protein</fullName>
    </submittedName>
</protein>
<gene>
    <name evidence="1" type="ORF">DPMN_084807</name>
</gene>
<comment type="caution">
    <text evidence="1">The sequence shown here is derived from an EMBL/GenBank/DDBJ whole genome shotgun (WGS) entry which is preliminary data.</text>
</comment>
<name>A0A9D3YFK1_DREPO</name>
<proteinExistence type="predicted"/>
<sequence length="124" mass="14487">MIPERHLMEACGLEDALQSKWVADITDMMEEGPRVILRLEKIRKAIVASPEPMMWFSSKRMEQEMLYLEVYNRMSQCENENKVTDSDFIMKALYRRLKVVCTEVGLRIFLEGGSITVHAIRTMK</sequence>
<reference evidence="1" key="1">
    <citation type="journal article" date="2019" name="bioRxiv">
        <title>The Genome of the Zebra Mussel, Dreissena polymorpha: A Resource for Invasive Species Research.</title>
        <authorList>
            <person name="McCartney M.A."/>
            <person name="Auch B."/>
            <person name="Kono T."/>
            <person name="Mallez S."/>
            <person name="Zhang Y."/>
            <person name="Obille A."/>
            <person name="Becker A."/>
            <person name="Abrahante J.E."/>
            <person name="Garbe J."/>
            <person name="Badalamenti J.P."/>
            <person name="Herman A."/>
            <person name="Mangelson H."/>
            <person name="Liachko I."/>
            <person name="Sullivan S."/>
            <person name="Sone E.D."/>
            <person name="Koren S."/>
            <person name="Silverstein K.A.T."/>
            <person name="Beckman K.B."/>
            <person name="Gohl D.M."/>
        </authorList>
    </citation>
    <scope>NUCLEOTIDE SEQUENCE</scope>
    <source>
        <strain evidence="1">Duluth1</strain>
        <tissue evidence="1">Whole animal</tissue>
    </source>
</reference>
<dbReference type="AlphaFoldDB" id="A0A9D3YFK1"/>
<evidence type="ECO:0000313" key="1">
    <source>
        <dbReference type="EMBL" id="KAH3697309.1"/>
    </source>
</evidence>
<organism evidence="1 2">
    <name type="scientific">Dreissena polymorpha</name>
    <name type="common">Zebra mussel</name>
    <name type="synonym">Mytilus polymorpha</name>
    <dbReference type="NCBI Taxonomy" id="45954"/>
    <lineage>
        <taxon>Eukaryota</taxon>
        <taxon>Metazoa</taxon>
        <taxon>Spiralia</taxon>
        <taxon>Lophotrochozoa</taxon>
        <taxon>Mollusca</taxon>
        <taxon>Bivalvia</taxon>
        <taxon>Autobranchia</taxon>
        <taxon>Heteroconchia</taxon>
        <taxon>Euheterodonta</taxon>
        <taxon>Imparidentia</taxon>
        <taxon>Neoheterodontei</taxon>
        <taxon>Myida</taxon>
        <taxon>Dreissenoidea</taxon>
        <taxon>Dreissenidae</taxon>
        <taxon>Dreissena</taxon>
    </lineage>
</organism>
<evidence type="ECO:0000313" key="2">
    <source>
        <dbReference type="Proteomes" id="UP000828390"/>
    </source>
</evidence>
<dbReference type="EMBL" id="JAIWYP010000016">
    <property type="protein sequence ID" value="KAH3697309.1"/>
    <property type="molecule type" value="Genomic_DNA"/>
</dbReference>
<dbReference type="Proteomes" id="UP000828390">
    <property type="component" value="Unassembled WGS sequence"/>
</dbReference>
<accession>A0A9D3YFK1</accession>
<keyword evidence="2" id="KW-1185">Reference proteome</keyword>